<evidence type="ECO:0000313" key="2">
    <source>
        <dbReference type="Proteomes" id="UP000821865"/>
    </source>
</evidence>
<sequence length="769" mass="84026">MATGSRRSSRSTLSSSSSSSRKPPQRSPSSSTAEPPLVEKFAADAARPVDSVASEPAMRPAPAPTATSEAVAPLAQRRPSTRRLSMMIEPTHRFSFDGTRPTREETKTSVVKTRADVKHTMDERLTTTTSRYQVRFVLKMALAAGLLIAIVIALVLLTLSWLYWSGSETTTPYPLPVCRTADCYAHAKVLSSSIASSIDPCQDFSQFVCTAWNRTHVPVATSLTEQLVIGSLLALTQMTAGSGGDVTMEDRPAQFMALCHNERPIQDSQGLQALKQFLLRDEVNFIGRSREHSITYALLLEALVVLSAKWLVPLWFRLDLIASGHNSSVLVIEPEPLVAFWYKLHAKLKTSYYLYLEQFIIVLYDHDPKSPLVTASYLNFLWNRSSAVQGNVFRALSMAASTRLPIPMGGKLSELPNFAPNFTSAAWAAAVSKALGSNIGDHYAVYVRSRQLLDAMNHLSRSTSAELLLYHAVWWFVQQIGALTSNTLFDYTRTAFGESDSALRCGVQVSITYNVLLASRHAASVQAAVRQSVEDTLNMVHSVAVTTVRASQHLGERAQDSTVPDAARVAFRRVADTAHIRADGLAEPLRRTEWTAPWDSLAIGFPAARESSAPSEGLRQLLLAPTIYEVVTHLQNIHSAAAQFYKVDPWSLTTYSPALKAVSVATAALQSPLFYGAGTAAIRYGGLGFVYATQLVRNMDVLALLDAAAAGKSLVADEKDHLLESFDCSHADEKQRAFPHLPALFLAHAAYNKVRNAVGSVRHANSPQL</sequence>
<protein>
    <submittedName>
        <fullName evidence="1">Uncharacterized protein</fullName>
    </submittedName>
</protein>
<organism evidence="1 2">
    <name type="scientific">Dermacentor silvarum</name>
    <name type="common">Tick</name>
    <dbReference type="NCBI Taxonomy" id="543639"/>
    <lineage>
        <taxon>Eukaryota</taxon>
        <taxon>Metazoa</taxon>
        <taxon>Ecdysozoa</taxon>
        <taxon>Arthropoda</taxon>
        <taxon>Chelicerata</taxon>
        <taxon>Arachnida</taxon>
        <taxon>Acari</taxon>
        <taxon>Parasitiformes</taxon>
        <taxon>Ixodida</taxon>
        <taxon>Ixodoidea</taxon>
        <taxon>Ixodidae</taxon>
        <taxon>Rhipicephalinae</taxon>
        <taxon>Dermacentor</taxon>
    </lineage>
</organism>
<gene>
    <name evidence="1" type="ORF">HPB49_008733</name>
</gene>
<accession>A0ACB8DIV3</accession>
<evidence type="ECO:0000313" key="1">
    <source>
        <dbReference type="EMBL" id="KAH7970514.1"/>
    </source>
</evidence>
<reference evidence="1" key="1">
    <citation type="submission" date="2020-05" db="EMBL/GenBank/DDBJ databases">
        <title>Large-scale comparative analyses of tick genomes elucidate their genetic diversity and vector capacities.</title>
        <authorList>
            <person name="Jia N."/>
            <person name="Wang J."/>
            <person name="Shi W."/>
            <person name="Du L."/>
            <person name="Sun Y."/>
            <person name="Zhan W."/>
            <person name="Jiang J."/>
            <person name="Wang Q."/>
            <person name="Zhang B."/>
            <person name="Ji P."/>
            <person name="Sakyi L.B."/>
            <person name="Cui X."/>
            <person name="Yuan T."/>
            <person name="Jiang B."/>
            <person name="Yang W."/>
            <person name="Lam T.T.-Y."/>
            <person name="Chang Q."/>
            <person name="Ding S."/>
            <person name="Wang X."/>
            <person name="Zhu J."/>
            <person name="Ruan X."/>
            <person name="Zhao L."/>
            <person name="Wei J."/>
            <person name="Que T."/>
            <person name="Du C."/>
            <person name="Cheng J."/>
            <person name="Dai P."/>
            <person name="Han X."/>
            <person name="Huang E."/>
            <person name="Gao Y."/>
            <person name="Liu J."/>
            <person name="Shao H."/>
            <person name="Ye R."/>
            <person name="Li L."/>
            <person name="Wei W."/>
            <person name="Wang X."/>
            <person name="Wang C."/>
            <person name="Yang T."/>
            <person name="Huo Q."/>
            <person name="Li W."/>
            <person name="Guo W."/>
            <person name="Chen H."/>
            <person name="Zhou L."/>
            <person name="Ni X."/>
            <person name="Tian J."/>
            <person name="Zhou Y."/>
            <person name="Sheng Y."/>
            <person name="Liu T."/>
            <person name="Pan Y."/>
            <person name="Xia L."/>
            <person name="Li J."/>
            <person name="Zhao F."/>
            <person name="Cao W."/>
        </authorList>
    </citation>
    <scope>NUCLEOTIDE SEQUENCE</scope>
    <source>
        <strain evidence="1">Dsil-2018</strain>
    </source>
</reference>
<dbReference type="Proteomes" id="UP000821865">
    <property type="component" value="Chromosome 11"/>
</dbReference>
<dbReference type="EMBL" id="CM023480">
    <property type="protein sequence ID" value="KAH7970514.1"/>
    <property type="molecule type" value="Genomic_DNA"/>
</dbReference>
<comment type="caution">
    <text evidence="1">The sequence shown here is derived from an EMBL/GenBank/DDBJ whole genome shotgun (WGS) entry which is preliminary data.</text>
</comment>
<proteinExistence type="predicted"/>
<keyword evidence="2" id="KW-1185">Reference proteome</keyword>
<name>A0ACB8DIV3_DERSI</name>